<keyword evidence="3" id="KW-1185">Reference proteome</keyword>
<dbReference type="EMBL" id="BMTF01000034">
    <property type="protein sequence ID" value="GGV95845.1"/>
    <property type="molecule type" value="Genomic_DNA"/>
</dbReference>
<evidence type="ECO:0000313" key="3">
    <source>
        <dbReference type="Proteomes" id="UP000660675"/>
    </source>
</evidence>
<feature type="region of interest" description="Disordered" evidence="1">
    <location>
        <begin position="1"/>
        <end position="35"/>
    </location>
</feature>
<gene>
    <name evidence="2" type="ORF">GCM10015535_64120</name>
</gene>
<evidence type="ECO:0000313" key="2">
    <source>
        <dbReference type="EMBL" id="GGV95845.1"/>
    </source>
</evidence>
<feature type="region of interest" description="Disordered" evidence="1">
    <location>
        <begin position="84"/>
        <end position="121"/>
    </location>
</feature>
<feature type="compositionally biased region" description="Basic and acidic residues" evidence="1">
    <location>
        <begin position="15"/>
        <end position="24"/>
    </location>
</feature>
<name>A0ABQ2W7R9_9ACTN</name>
<reference evidence="3" key="1">
    <citation type="journal article" date="2019" name="Int. J. Syst. Evol. Microbiol.">
        <title>The Global Catalogue of Microorganisms (GCM) 10K type strain sequencing project: providing services to taxonomists for standard genome sequencing and annotation.</title>
        <authorList>
            <consortium name="The Broad Institute Genomics Platform"/>
            <consortium name="The Broad Institute Genome Sequencing Center for Infectious Disease"/>
            <person name="Wu L."/>
            <person name="Ma J."/>
        </authorList>
    </citation>
    <scope>NUCLEOTIDE SEQUENCE [LARGE SCALE GENOMIC DNA]</scope>
    <source>
        <strain evidence="3">JCM 4376</strain>
    </source>
</reference>
<dbReference type="Proteomes" id="UP000660675">
    <property type="component" value="Unassembled WGS sequence"/>
</dbReference>
<comment type="caution">
    <text evidence="2">The sequence shown here is derived from an EMBL/GenBank/DDBJ whole genome shotgun (WGS) entry which is preliminary data.</text>
</comment>
<sequence>MVALGEAAGGPVRGPTERAFRGEPHTSTPGCGACRGLSTRVADLAQEPRYETVVDGTLAGWQAPVPCNPSLSVTARSRSWNVGTSIRDMSRGPSAAAPDSAGPRAPWERTDAGLLPYPTGS</sequence>
<organism evidence="2 3">
    <name type="scientific">Streptomyces gelaticus</name>
    <dbReference type="NCBI Taxonomy" id="285446"/>
    <lineage>
        <taxon>Bacteria</taxon>
        <taxon>Bacillati</taxon>
        <taxon>Actinomycetota</taxon>
        <taxon>Actinomycetes</taxon>
        <taxon>Kitasatosporales</taxon>
        <taxon>Streptomycetaceae</taxon>
        <taxon>Streptomyces</taxon>
    </lineage>
</organism>
<proteinExistence type="predicted"/>
<protein>
    <submittedName>
        <fullName evidence="2">Uncharacterized protein</fullName>
    </submittedName>
</protein>
<feature type="compositionally biased region" description="Low complexity" evidence="1">
    <location>
        <begin position="91"/>
        <end position="105"/>
    </location>
</feature>
<evidence type="ECO:0000256" key="1">
    <source>
        <dbReference type="SAM" id="MobiDB-lite"/>
    </source>
</evidence>
<accession>A0ABQ2W7R9</accession>